<dbReference type="Gene3D" id="3.30.40.10">
    <property type="entry name" value="Zinc/RING finger domain, C3HC4 (zinc finger)"/>
    <property type="match status" value="1"/>
</dbReference>
<dbReference type="SUPFAM" id="SSF54001">
    <property type="entry name" value="Cysteine proteinases"/>
    <property type="match status" value="1"/>
</dbReference>
<dbReference type="InterPro" id="IPR013083">
    <property type="entry name" value="Znf_RING/FYVE/PHD"/>
</dbReference>
<comment type="similarity">
    <text evidence="14">Belongs to the peptidase C19 family. UBP8 subfamily.</text>
</comment>
<dbReference type="PROSITE" id="PS00973">
    <property type="entry name" value="USP_2"/>
    <property type="match status" value="1"/>
</dbReference>
<keyword evidence="10" id="KW-0862">Zinc</keyword>
<dbReference type="SMART" id="SM00290">
    <property type="entry name" value="ZnF_UBP"/>
    <property type="match status" value="1"/>
</dbReference>
<evidence type="ECO:0000313" key="19">
    <source>
        <dbReference type="Proteomes" id="UP000053201"/>
    </source>
</evidence>
<dbReference type="AlphaFoldDB" id="A0A0L0HL48"/>
<keyword evidence="7" id="KW-0833">Ubl conjugation pathway</keyword>
<evidence type="ECO:0000256" key="4">
    <source>
        <dbReference type="ARBA" id="ARBA00022670"/>
    </source>
</evidence>
<evidence type="ECO:0000256" key="7">
    <source>
        <dbReference type="ARBA" id="ARBA00022786"/>
    </source>
</evidence>
<dbReference type="FunCoup" id="A0A0L0HL48">
    <property type="interactions" value="215"/>
</dbReference>
<dbReference type="GO" id="GO:0016579">
    <property type="term" value="P:protein deubiquitination"/>
    <property type="evidence" value="ECO:0007669"/>
    <property type="project" value="InterPro"/>
</dbReference>
<dbReference type="InterPro" id="IPR018200">
    <property type="entry name" value="USP_CS"/>
</dbReference>
<keyword evidence="19" id="KW-1185">Reference proteome</keyword>
<name>A0A0L0HL48_SPIPD</name>
<dbReference type="Pfam" id="PF00443">
    <property type="entry name" value="UCH"/>
    <property type="match status" value="1"/>
</dbReference>
<dbReference type="InterPro" id="IPR001607">
    <property type="entry name" value="Znf_UBP"/>
</dbReference>
<dbReference type="VEuPathDB" id="FungiDB:SPPG_03637"/>
<dbReference type="eggNOG" id="KOG1867">
    <property type="taxonomic scope" value="Eukaryota"/>
</dbReference>
<keyword evidence="9" id="KW-0788">Thiol protease</keyword>
<dbReference type="RefSeq" id="XP_016609886.1">
    <property type="nucleotide sequence ID" value="XM_016751898.1"/>
</dbReference>
<evidence type="ECO:0000313" key="18">
    <source>
        <dbReference type="EMBL" id="KND01847.1"/>
    </source>
</evidence>
<evidence type="ECO:0000256" key="10">
    <source>
        <dbReference type="ARBA" id="ARBA00022833"/>
    </source>
</evidence>
<gene>
    <name evidence="18" type="ORF">SPPG_03637</name>
</gene>
<dbReference type="InterPro" id="IPR001394">
    <property type="entry name" value="Peptidase_C19_UCH"/>
</dbReference>
<evidence type="ECO:0000256" key="11">
    <source>
        <dbReference type="ARBA" id="ARBA00023015"/>
    </source>
</evidence>
<dbReference type="OrthoDB" id="289038at2759"/>
<dbReference type="GO" id="GO:0004843">
    <property type="term" value="F:cysteine-type deubiquitinase activity"/>
    <property type="evidence" value="ECO:0007669"/>
    <property type="project" value="UniProtKB-EC"/>
</dbReference>
<evidence type="ECO:0000256" key="3">
    <source>
        <dbReference type="ARBA" id="ARBA00012759"/>
    </source>
</evidence>
<keyword evidence="6 15" id="KW-0863">Zinc-finger</keyword>
<dbReference type="PROSITE" id="PS50235">
    <property type="entry name" value="USP_3"/>
    <property type="match status" value="1"/>
</dbReference>
<dbReference type="PANTHER" id="PTHR21646:SF33">
    <property type="entry name" value="UBIQUITIN CARBOXYL-TERMINAL HYDROLASE 22"/>
    <property type="match status" value="1"/>
</dbReference>
<dbReference type="EC" id="3.4.19.12" evidence="3"/>
<evidence type="ECO:0000256" key="2">
    <source>
        <dbReference type="ARBA" id="ARBA00004123"/>
    </source>
</evidence>
<proteinExistence type="inferred from homology"/>
<evidence type="ECO:0000256" key="12">
    <source>
        <dbReference type="ARBA" id="ARBA00023163"/>
    </source>
</evidence>
<keyword evidence="5" id="KW-0479">Metal-binding</keyword>
<dbReference type="PROSITE" id="PS50271">
    <property type="entry name" value="ZF_UBP"/>
    <property type="match status" value="1"/>
</dbReference>
<evidence type="ECO:0000256" key="5">
    <source>
        <dbReference type="ARBA" id="ARBA00022723"/>
    </source>
</evidence>
<protein>
    <recommendedName>
        <fullName evidence="3">ubiquitinyl hydrolase 1</fullName>
        <ecNumber evidence="3">3.4.19.12</ecNumber>
    </recommendedName>
</protein>
<evidence type="ECO:0000256" key="15">
    <source>
        <dbReference type="PROSITE-ProRule" id="PRU00502"/>
    </source>
</evidence>
<comment type="catalytic activity">
    <reaction evidence="1">
        <text>Thiol-dependent hydrolysis of ester, thioester, amide, peptide and isopeptide bonds formed by the C-terminal Gly of ubiquitin (a 76-residue protein attached to proteins as an intracellular targeting signal).</text>
        <dbReference type="EC" id="3.4.19.12"/>
    </reaction>
</comment>
<evidence type="ECO:0000259" key="16">
    <source>
        <dbReference type="PROSITE" id="PS50235"/>
    </source>
</evidence>
<keyword evidence="12" id="KW-0804">Transcription</keyword>
<keyword evidence="11" id="KW-0805">Transcription regulation</keyword>
<dbReference type="SUPFAM" id="SSF57850">
    <property type="entry name" value="RING/U-box"/>
    <property type="match status" value="1"/>
</dbReference>
<evidence type="ECO:0000256" key="1">
    <source>
        <dbReference type="ARBA" id="ARBA00000707"/>
    </source>
</evidence>
<dbReference type="Pfam" id="PF02148">
    <property type="entry name" value="zf-UBP"/>
    <property type="match status" value="1"/>
</dbReference>
<keyword evidence="8" id="KW-0378">Hydrolase</keyword>
<feature type="domain" description="USP" evidence="16">
    <location>
        <begin position="251"/>
        <end position="640"/>
    </location>
</feature>
<dbReference type="PANTHER" id="PTHR21646">
    <property type="entry name" value="UBIQUITIN CARBOXYL-TERMINAL HYDROLASE"/>
    <property type="match status" value="1"/>
</dbReference>
<accession>A0A0L0HL48</accession>
<dbReference type="InterPro" id="IPR028889">
    <property type="entry name" value="USP"/>
</dbReference>
<dbReference type="InterPro" id="IPR038765">
    <property type="entry name" value="Papain-like_cys_pep_sf"/>
</dbReference>
<evidence type="ECO:0000256" key="14">
    <source>
        <dbReference type="ARBA" id="ARBA00038490"/>
    </source>
</evidence>
<organism evidence="18 19">
    <name type="scientific">Spizellomyces punctatus (strain DAOM BR117)</name>
    <dbReference type="NCBI Taxonomy" id="645134"/>
    <lineage>
        <taxon>Eukaryota</taxon>
        <taxon>Fungi</taxon>
        <taxon>Fungi incertae sedis</taxon>
        <taxon>Chytridiomycota</taxon>
        <taxon>Chytridiomycota incertae sedis</taxon>
        <taxon>Chytridiomycetes</taxon>
        <taxon>Spizellomycetales</taxon>
        <taxon>Spizellomycetaceae</taxon>
        <taxon>Spizellomyces</taxon>
    </lineage>
</organism>
<dbReference type="STRING" id="645134.A0A0L0HL48"/>
<dbReference type="EMBL" id="KQ257454">
    <property type="protein sequence ID" value="KND01847.1"/>
    <property type="molecule type" value="Genomic_DNA"/>
</dbReference>
<keyword evidence="4" id="KW-0645">Protease</keyword>
<dbReference type="Proteomes" id="UP000053201">
    <property type="component" value="Unassembled WGS sequence"/>
</dbReference>
<evidence type="ECO:0000256" key="9">
    <source>
        <dbReference type="ARBA" id="ARBA00022807"/>
    </source>
</evidence>
<evidence type="ECO:0000256" key="13">
    <source>
        <dbReference type="ARBA" id="ARBA00023242"/>
    </source>
</evidence>
<dbReference type="Gene3D" id="3.90.70.10">
    <property type="entry name" value="Cysteine proteinases"/>
    <property type="match status" value="1"/>
</dbReference>
<dbReference type="GO" id="GO:0008270">
    <property type="term" value="F:zinc ion binding"/>
    <property type="evidence" value="ECO:0007669"/>
    <property type="project" value="UniProtKB-KW"/>
</dbReference>
<dbReference type="GO" id="GO:0005634">
    <property type="term" value="C:nucleus"/>
    <property type="evidence" value="ECO:0007669"/>
    <property type="project" value="UniProtKB-SubCell"/>
</dbReference>
<dbReference type="GeneID" id="27687142"/>
<sequence length="649" mass="73007">MPKGSRKPSRPNIGPDPLCISPYALHRSPDGANIHGCPHLAAVKTPPASSHYPPHHLSPAAQELISNYRSCFRYALSYRNRGHLHINRKNKEFKVMCRLDDEETPTSGGKKRKRSLGWIDKEIHYVEQLPMPICGTCNSTSSTARLHACLGCVYIGCYRGGHIQEHMNQTGHTLAMDWLTGNIYCSQCKNYVYDLDLERVLHSEQERMDRIISRIKEPNAKRLRFFDWTPSTLEVQTILSGSKLQRCSGLRGCHNLGNTCFMNAILQAMIHNPVLRCYFLSDRHNRSLCPKRDQHCMACQMDLVFHEFYSGETKPYGPAAFLNAMWMSQKHMAGYSQQDAHEFFISLANEIHNNCAAQDMEDQECRCVIHQTFSGLLQSDVTCSACHNVSTAYDPIIDMSLEVKRRPGSGRVTNGTAKKSAAKLAAAAAEVVQAVHASDARNRKPMANGVQETSEAKKGAKHKMHDPLDTCTLGECLERFTIPEKLEYNCSHCKESKEATKQISIKKLPPVLSIQLKRFEHSAKSSSSSKIETIVRVPAELDMTPYTTRAMKLRHKLRPGSATTKKTSRNLAESSMDGIPSYKYSLFAVVNHTGRLETGHYTTYARERGQWFAFDDHNVTIANQSDVSAGTGYMCFYMQNGYHYPSTPT</sequence>
<dbReference type="GO" id="GO:0006508">
    <property type="term" value="P:proteolysis"/>
    <property type="evidence" value="ECO:0007669"/>
    <property type="project" value="UniProtKB-KW"/>
</dbReference>
<reference evidence="18 19" key="1">
    <citation type="submission" date="2009-08" db="EMBL/GenBank/DDBJ databases">
        <title>The Genome Sequence of Spizellomyces punctatus strain DAOM BR117.</title>
        <authorList>
            <consortium name="The Broad Institute Genome Sequencing Platform"/>
            <person name="Russ C."/>
            <person name="Cuomo C."/>
            <person name="Shea T."/>
            <person name="Young S.K."/>
            <person name="Zeng Q."/>
            <person name="Koehrsen M."/>
            <person name="Haas B."/>
            <person name="Borodovsky M."/>
            <person name="Guigo R."/>
            <person name="Alvarado L."/>
            <person name="Berlin A."/>
            <person name="Bochicchio J."/>
            <person name="Borenstein D."/>
            <person name="Chapman S."/>
            <person name="Chen Z."/>
            <person name="Engels R."/>
            <person name="Freedman E."/>
            <person name="Gellesch M."/>
            <person name="Goldberg J."/>
            <person name="Griggs A."/>
            <person name="Gujja S."/>
            <person name="Heiman D."/>
            <person name="Hepburn T."/>
            <person name="Howarth C."/>
            <person name="Jen D."/>
            <person name="Larson L."/>
            <person name="Lewis B."/>
            <person name="Mehta T."/>
            <person name="Park D."/>
            <person name="Pearson M."/>
            <person name="Roberts A."/>
            <person name="Saif S."/>
            <person name="Shenoy N."/>
            <person name="Sisk P."/>
            <person name="Stolte C."/>
            <person name="Sykes S."/>
            <person name="Thomson T."/>
            <person name="Walk T."/>
            <person name="White J."/>
            <person name="Yandava C."/>
            <person name="Burger G."/>
            <person name="Gray M.W."/>
            <person name="Holland P.W.H."/>
            <person name="King N."/>
            <person name="Lang F.B.F."/>
            <person name="Roger A.J."/>
            <person name="Ruiz-Trillo I."/>
            <person name="Lander E."/>
            <person name="Nusbaum C."/>
        </authorList>
    </citation>
    <scope>NUCLEOTIDE SEQUENCE [LARGE SCALE GENOMIC DNA]</scope>
    <source>
        <strain evidence="18 19">DAOM BR117</strain>
    </source>
</reference>
<dbReference type="InParanoid" id="A0A0L0HL48"/>
<comment type="subcellular location">
    <subcellularLocation>
        <location evidence="2">Nucleus</location>
    </subcellularLocation>
</comment>
<feature type="domain" description="UBP-type" evidence="17">
    <location>
        <begin position="95"/>
        <end position="211"/>
    </location>
</feature>
<keyword evidence="13" id="KW-0539">Nucleus</keyword>
<dbReference type="InterPro" id="IPR050185">
    <property type="entry name" value="Ub_carboxyl-term_hydrolase"/>
</dbReference>
<dbReference type="OMA" id="NVSCNCI"/>
<evidence type="ECO:0000259" key="17">
    <source>
        <dbReference type="PROSITE" id="PS50271"/>
    </source>
</evidence>
<evidence type="ECO:0000256" key="6">
    <source>
        <dbReference type="ARBA" id="ARBA00022771"/>
    </source>
</evidence>
<evidence type="ECO:0000256" key="8">
    <source>
        <dbReference type="ARBA" id="ARBA00022801"/>
    </source>
</evidence>